<accession>A0A6C7ECQ6</accession>
<dbReference type="OrthoDB" id="9793175at2"/>
<evidence type="ECO:0000256" key="6">
    <source>
        <dbReference type="SAM" id="SignalP"/>
    </source>
</evidence>
<proteinExistence type="inferred from homology"/>
<dbReference type="PANTHER" id="PTHR30532:SF28">
    <property type="entry name" value="PETROBACTIN-BINDING PROTEIN YCLQ"/>
    <property type="match status" value="1"/>
</dbReference>
<dbReference type="SUPFAM" id="SSF53807">
    <property type="entry name" value="Helical backbone' metal receptor"/>
    <property type="match status" value="1"/>
</dbReference>
<comment type="similarity">
    <text evidence="2">Belongs to the bacterial solute-binding protein 8 family.</text>
</comment>
<evidence type="ECO:0000313" key="9">
    <source>
        <dbReference type="Proteomes" id="UP000011863"/>
    </source>
</evidence>
<feature type="chain" id="PRO_5038480986" evidence="6">
    <location>
        <begin position="23"/>
        <end position="368"/>
    </location>
</feature>
<dbReference type="PANTHER" id="PTHR30532">
    <property type="entry name" value="IRON III DICITRATE-BINDING PERIPLASMIC PROTEIN"/>
    <property type="match status" value="1"/>
</dbReference>
<dbReference type="Proteomes" id="UP000011863">
    <property type="component" value="Chromosome"/>
</dbReference>
<reference evidence="8 9" key="1">
    <citation type="journal article" date="2013" name="Int. J. Syst. Evol. Microbiol.">
        <title>Ilumatobacter nonamiense sp. nov. and Ilumatobacter coccineum sp. nov., isolated from seashore sand.</title>
        <authorList>
            <person name="Matsumoto A."/>
            <person name="Kasai H."/>
            <person name="Matsuo Y."/>
            <person name="Shizuri Y."/>
            <person name="Ichikawa N."/>
            <person name="Fujita N."/>
            <person name="Omura S."/>
            <person name="Takahashi Y."/>
        </authorList>
    </citation>
    <scope>NUCLEOTIDE SEQUENCE [LARGE SCALE GENOMIC DNA]</scope>
    <source>
        <strain evidence="9">NBRC 103263 / KCTC 29153 / YM16-304</strain>
    </source>
</reference>
<sequence length="368" mass="38540">MRTRHRLHLTASAATVLALTLAACGSDDTGSADEAATTEPAATDSASDTESAPATEAPADDTAATEAPSTDAPTTDAPAAGDTVSITDSQGRTVEVPRNPETVVVMDWSAIRTLTDFGVEVDGAPQAVGTLPDDLAPVAESAALAGTLFEPDYEAISAMEPDLIIVGSRSGTPEVVAEMERITPAVIDMSIRYENAEEQIPQFIERVEQLSTIFEFEDEASERLGAIEASISDTAEAAAASELSTMFVQVSGGTVGAYGPGSRYGIVFDDLGFAPTDAPVDDEGSHGQEISQEFFVQYNPGVVFVLDRSKTIGEEASPALEVLSNGLVDTTDAAKNDRIVEVDGFSWYIATYAPSSFEQILADVQSVL</sequence>
<evidence type="ECO:0000259" key="7">
    <source>
        <dbReference type="PROSITE" id="PS50983"/>
    </source>
</evidence>
<evidence type="ECO:0000256" key="1">
    <source>
        <dbReference type="ARBA" id="ARBA00004196"/>
    </source>
</evidence>
<dbReference type="PROSITE" id="PS51257">
    <property type="entry name" value="PROKAR_LIPOPROTEIN"/>
    <property type="match status" value="1"/>
</dbReference>
<evidence type="ECO:0000256" key="4">
    <source>
        <dbReference type="ARBA" id="ARBA00022729"/>
    </source>
</evidence>
<feature type="signal peptide" evidence="6">
    <location>
        <begin position="1"/>
        <end position="22"/>
    </location>
</feature>
<dbReference type="Gene3D" id="3.40.50.1980">
    <property type="entry name" value="Nitrogenase molybdenum iron protein domain"/>
    <property type="match status" value="2"/>
</dbReference>
<evidence type="ECO:0000256" key="2">
    <source>
        <dbReference type="ARBA" id="ARBA00008814"/>
    </source>
</evidence>
<feature type="region of interest" description="Disordered" evidence="5">
    <location>
        <begin position="27"/>
        <end position="98"/>
    </location>
</feature>
<protein>
    <submittedName>
        <fullName evidence="8">Iron siderophore ABC transporter iron siderophore-binding protein</fullName>
    </submittedName>
</protein>
<evidence type="ECO:0000256" key="3">
    <source>
        <dbReference type="ARBA" id="ARBA00022448"/>
    </source>
</evidence>
<keyword evidence="4 6" id="KW-0732">Signal</keyword>
<name>A0A6C7ECQ6_ILUCY</name>
<feature type="compositionally biased region" description="Low complexity" evidence="5">
    <location>
        <begin position="32"/>
        <end position="80"/>
    </location>
</feature>
<keyword evidence="9" id="KW-1185">Reference proteome</keyword>
<comment type="subcellular location">
    <subcellularLocation>
        <location evidence="1">Cell envelope</location>
    </subcellularLocation>
</comment>
<dbReference type="KEGG" id="aym:YM304_34680"/>
<dbReference type="GO" id="GO:1901678">
    <property type="term" value="P:iron coordination entity transport"/>
    <property type="evidence" value="ECO:0007669"/>
    <property type="project" value="UniProtKB-ARBA"/>
</dbReference>
<dbReference type="RefSeq" id="WP_015443029.1">
    <property type="nucleotide sequence ID" value="NC_020520.1"/>
</dbReference>
<organism evidence="8 9">
    <name type="scientific">Ilumatobacter coccineus (strain NBRC 103263 / KCTC 29153 / YM16-304)</name>
    <dbReference type="NCBI Taxonomy" id="1313172"/>
    <lineage>
        <taxon>Bacteria</taxon>
        <taxon>Bacillati</taxon>
        <taxon>Actinomycetota</taxon>
        <taxon>Acidimicrobiia</taxon>
        <taxon>Acidimicrobiales</taxon>
        <taxon>Ilumatobacteraceae</taxon>
        <taxon>Ilumatobacter</taxon>
    </lineage>
</organism>
<evidence type="ECO:0000256" key="5">
    <source>
        <dbReference type="SAM" id="MobiDB-lite"/>
    </source>
</evidence>
<dbReference type="AlphaFoldDB" id="A0A6C7ECQ6"/>
<feature type="domain" description="Fe/B12 periplasmic-binding" evidence="7">
    <location>
        <begin position="102"/>
        <end position="368"/>
    </location>
</feature>
<dbReference type="InterPro" id="IPR002491">
    <property type="entry name" value="ABC_transptr_periplasmic_BD"/>
</dbReference>
<dbReference type="InterPro" id="IPR051313">
    <property type="entry name" value="Bact_iron-sidero_bind"/>
</dbReference>
<keyword evidence="3" id="KW-0813">Transport</keyword>
<gene>
    <name evidence="8" type="ORF">YM304_34680</name>
</gene>
<dbReference type="GO" id="GO:0030288">
    <property type="term" value="C:outer membrane-bounded periplasmic space"/>
    <property type="evidence" value="ECO:0007669"/>
    <property type="project" value="TreeGrafter"/>
</dbReference>
<dbReference type="Pfam" id="PF01497">
    <property type="entry name" value="Peripla_BP_2"/>
    <property type="match status" value="1"/>
</dbReference>
<dbReference type="EMBL" id="AP012057">
    <property type="protein sequence ID" value="BAN03782.1"/>
    <property type="molecule type" value="Genomic_DNA"/>
</dbReference>
<evidence type="ECO:0000313" key="8">
    <source>
        <dbReference type="EMBL" id="BAN03782.1"/>
    </source>
</evidence>
<dbReference type="PROSITE" id="PS50983">
    <property type="entry name" value="FE_B12_PBP"/>
    <property type="match status" value="1"/>
</dbReference>